<dbReference type="SUPFAM" id="SSF51269">
    <property type="entry name" value="AFP III-like domain"/>
    <property type="match status" value="1"/>
</dbReference>
<dbReference type="CDD" id="cd11615">
    <property type="entry name" value="SAF_NeuB_like"/>
    <property type="match status" value="1"/>
</dbReference>
<proteinExistence type="predicted"/>
<dbReference type="PROSITE" id="PS50844">
    <property type="entry name" value="AFP_LIKE"/>
    <property type="match status" value="1"/>
</dbReference>
<name>A0A0F8Z501_9ZZZZ</name>
<comment type="caution">
    <text evidence="2">The sequence shown here is derived from an EMBL/GenBank/DDBJ whole genome shotgun (WGS) entry which is preliminary data.</text>
</comment>
<dbReference type="InterPro" id="IPR036732">
    <property type="entry name" value="AFP_Neu5c_C_sf"/>
</dbReference>
<evidence type="ECO:0000259" key="1">
    <source>
        <dbReference type="PROSITE" id="PS50844"/>
    </source>
</evidence>
<gene>
    <name evidence="2" type="ORF">LCGC14_3014130</name>
</gene>
<dbReference type="EMBL" id="LAZR01062464">
    <property type="protein sequence ID" value="KKK61459.1"/>
    <property type="molecule type" value="Genomic_DNA"/>
</dbReference>
<dbReference type="Gene3D" id="3.90.1210.10">
    <property type="entry name" value="Antifreeze-like/N-acetylneuraminic acid synthase C-terminal domain"/>
    <property type="match status" value="1"/>
</dbReference>
<accession>A0A0F8Z501</accession>
<dbReference type="InterPro" id="IPR006190">
    <property type="entry name" value="SAF_AFP_Neu5Ac"/>
</dbReference>
<dbReference type="AlphaFoldDB" id="A0A0F8Z501"/>
<feature type="domain" description="AFP-like" evidence="1">
    <location>
        <begin position="155"/>
        <end position="210"/>
    </location>
</feature>
<organism evidence="2">
    <name type="scientific">marine sediment metagenome</name>
    <dbReference type="NCBI Taxonomy" id="412755"/>
    <lineage>
        <taxon>unclassified sequences</taxon>
        <taxon>metagenomes</taxon>
        <taxon>ecological metagenomes</taxon>
    </lineage>
</organism>
<dbReference type="InterPro" id="IPR057736">
    <property type="entry name" value="SAF_PseI/NeuA/NeuB"/>
</dbReference>
<protein>
    <recommendedName>
        <fullName evidence="1">AFP-like domain-containing protein</fullName>
    </recommendedName>
</protein>
<reference evidence="2" key="1">
    <citation type="journal article" date="2015" name="Nature">
        <title>Complex archaea that bridge the gap between prokaryotes and eukaryotes.</title>
        <authorList>
            <person name="Spang A."/>
            <person name="Saw J.H."/>
            <person name="Jorgensen S.L."/>
            <person name="Zaremba-Niedzwiedzka K."/>
            <person name="Martijn J."/>
            <person name="Lind A.E."/>
            <person name="van Eijk R."/>
            <person name="Schleper C."/>
            <person name="Guy L."/>
            <person name="Ettema T.J."/>
        </authorList>
    </citation>
    <scope>NUCLEOTIDE SEQUENCE</scope>
</reference>
<sequence>MARYNTIYAGPVSNPTPHAMEALASVALTPGSLVTFDAAIGFALATAATTAKVWLVQDNYLTGRGIDTQWAADSRAIALDMVDGMLFNALVATGNSLVEGDALTPGAGGDHDFAVTPTQMQELVEWDTGDPAYDGNPELEPSPVELKGRVGARRSMHAAKYLPKNRLLTESDVVMLRPGDGLEPWMLDEYVGKPITENVSAGYVLQARMF</sequence>
<evidence type="ECO:0000313" key="2">
    <source>
        <dbReference type="EMBL" id="KKK61459.1"/>
    </source>
</evidence>